<evidence type="ECO:0000313" key="2">
    <source>
        <dbReference type="Proteomes" id="UP000196708"/>
    </source>
</evidence>
<dbReference type="EMBL" id="CP018836">
    <property type="protein sequence ID" value="ASA57920.1"/>
    <property type="molecule type" value="Genomic_DNA"/>
</dbReference>
<name>A0A1Z2SL82_VIBGA</name>
<dbReference type="Proteomes" id="UP000196708">
    <property type="component" value="Chromosome 2"/>
</dbReference>
<organism evidence="1 2">
    <name type="scientific">Vibrio gazogenes</name>
    <dbReference type="NCBI Taxonomy" id="687"/>
    <lineage>
        <taxon>Bacteria</taxon>
        <taxon>Pseudomonadati</taxon>
        <taxon>Pseudomonadota</taxon>
        <taxon>Gammaproteobacteria</taxon>
        <taxon>Vibrionales</taxon>
        <taxon>Vibrionaceae</taxon>
        <taxon>Vibrio</taxon>
    </lineage>
</organism>
<proteinExistence type="predicted"/>
<reference evidence="1 2" key="1">
    <citation type="submission" date="2016-12" db="EMBL/GenBank/DDBJ databases">
        <authorList>
            <person name="Song W.-J."/>
            <person name="Kurnit D.M."/>
        </authorList>
    </citation>
    <scope>NUCLEOTIDE SEQUENCE [LARGE SCALE GENOMIC DNA]</scope>
    <source>
        <strain evidence="1 2">ATCC 43942</strain>
    </source>
</reference>
<dbReference type="AlphaFoldDB" id="A0A1Z2SL82"/>
<dbReference type="KEGG" id="vga:BSQ33_19615"/>
<accession>A0A1Z2SL82</accession>
<evidence type="ECO:0000313" key="1">
    <source>
        <dbReference type="EMBL" id="ASA57920.1"/>
    </source>
</evidence>
<gene>
    <name evidence="1" type="ORF">BSQ33_19615</name>
</gene>
<sequence length="93" mass="10782">MVLSMDKEKLCSELFEIMNEISELLKDYGENPIEYRGLGKVKNIAKNRDPEGLKNISGYLDGDFRMIYDNRVSSEKLEKKMQQAYLISDKLSI</sequence>
<protein>
    <submittedName>
        <fullName evidence="1">Uncharacterized protein</fullName>
    </submittedName>
</protein>